<keyword evidence="3" id="KW-1185">Reference proteome</keyword>
<proteinExistence type="predicted"/>
<keyword evidence="1" id="KW-0812">Transmembrane</keyword>
<gene>
    <name evidence="2" type="ORF">EHS13_14475</name>
</gene>
<dbReference type="RefSeq" id="WP_155701032.1">
    <property type="nucleotide sequence ID" value="NZ_CP034235.1"/>
</dbReference>
<dbReference type="KEGG" id="ppsc:EHS13_14475"/>
<name>A0A6B8RK79_9BACL</name>
<evidence type="ECO:0000313" key="2">
    <source>
        <dbReference type="EMBL" id="QGQ95995.1"/>
    </source>
</evidence>
<evidence type="ECO:0000313" key="3">
    <source>
        <dbReference type="Proteomes" id="UP000426246"/>
    </source>
</evidence>
<accession>A0A6B8RK79</accession>
<dbReference type="AlphaFoldDB" id="A0A6B8RK79"/>
<keyword evidence="1" id="KW-1133">Transmembrane helix</keyword>
<protein>
    <submittedName>
        <fullName evidence="2">Uncharacterized protein</fullName>
    </submittedName>
</protein>
<evidence type="ECO:0000256" key="1">
    <source>
        <dbReference type="SAM" id="Phobius"/>
    </source>
</evidence>
<dbReference type="Proteomes" id="UP000426246">
    <property type="component" value="Chromosome"/>
</dbReference>
<organism evidence="2 3">
    <name type="scientific">Paenibacillus psychroresistens</name>
    <dbReference type="NCBI Taxonomy" id="1778678"/>
    <lineage>
        <taxon>Bacteria</taxon>
        <taxon>Bacillati</taxon>
        <taxon>Bacillota</taxon>
        <taxon>Bacilli</taxon>
        <taxon>Bacillales</taxon>
        <taxon>Paenibacillaceae</taxon>
        <taxon>Paenibacillus</taxon>
    </lineage>
</organism>
<reference evidence="3" key="1">
    <citation type="submission" date="2018-11" db="EMBL/GenBank/DDBJ databases">
        <title>Complete genome sequence of Paenibacillus sp. ML311-T8.</title>
        <authorList>
            <person name="Nam Y.-D."/>
            <person name="Kang J."/>
            <person name="Chung W.-H."/>
            <person name="Park Y.S."/>
        </authorList>
    </citation>
    <scope>NUCLEOTIDE SEQUENCE [LARGE SCALE GENOMIC DNA]</scope>
    <source>
        <strain evidence="3">ML311-T8</strain>
    </source>
</reference>
<feature type="transmembrane region" description="Helical" evidence="1">
    <location>
        <begin position="12"/>
        <end position="34"/>
    </location>
</feature>
<dbReference type="EMBL" id="CP034235">
    <property type="protein sequence ID" value="QGQ95995.1"/>
    <property type="molecule type" value="Genomic_DNA"/>
</dbReference>
<feature type="transmembrane region" description="Helical" evidence="1">
    <location>
        <begin position="46"/>
        <end position="63"/>
    </location>
</feature>
<keyword evidence="1" id="KW-0472">Membrane</keyword>
<sequence length="308" mass="36610">MITESLDFILKLLNVFVIIIFILFSTILFAYIMIKFKKKLLTKNKFLLWLLFALWIVVGSWVINKENAPSKPEMVQQTENKKTENKEFESIKLKTQQYLKNKYQMALQVSQIEYSWETNDYIMKAFAIDRPGVIFDVFFNKQLQSIMDTYLILYWKHDVITELKLLLLNLYLPEQVYSDDSSENRVEGAINLDQNLYKSIIHSKASEIPSYKKIVDNYPYKSSIRLTYYLKLNLTIENKQEQFNKVFEVIQFYRSKKLRIGGLDIHFCDTTNERLTHNINIIGEKDSKRITSPKDIEQFFSTVKYNEK</sequence>